<organism evidence="2">
    <name type="scientific">Oppiella nova</name>
    <dbReference type="NCBI Taxonomy" id="334625"/>
    <lineage>
        <taxon>Eukaryota</taxon>
        <taxon>Metazoa</taxon>
        <taxon>Ecdysozoa</taxon>
        <taxon>Arthropoda</taxon>
        <taxon>Chelicerata</taxon>
        <taxon>Arachnida</taxon>
        <taxon>Acari</taxon>
        <taxon>Acariformes</taxon>
        <taxon>Sarcoptiformes</taxon>
        <taxon>Oribatida</taxon>
        <taxon>Brachypylina</taxon>
        <taxon>Oppioidea</taxon>
        <taxon>Oppiidae</taxon>
        <taxon>Oppiella</taxon>
    </lineage>
</organism>
<gene>
    <name evidence="2" type="ORF">ONB1V03_LOCUS23433</name>
</gene>
<evidence type="ECO:0000313" key="3">
    <source>
        <dbReference type="Proteomes" id="UP000728032"/>
    </source>
</evidence>
<protein>
    <submittedName>
        <fullName evidence="2">Uncharacterized protein</fullName>
    </submittedName>
</protein>
<feature type="region of interest" description="Disordered" evidence="1">
    <location>
        <begin position="1"/>
        <end position="40"/>
    </location>
</feature>
<dbReference type="OrthoDB" id="6503880at2759"/>
<name>A0A7R9MX75_9ACAR</name>
<feature type="compositionally biased region" description="Basic residues" evidence="1">
    <location>
        <begin position="1"/>
        <end position="14"/>
    </location>
</feature>
<dbReference type="AlphaFoldDB" id="A0A7R9MX75"/>
<proteinExistence type="predicted"/>
<dbReference type="Proteomes" id="UP000728032">
    <property type="component" value="Unassembled WGS sequence"/>
</dbReference>
<accession>A0A7R9MX75</accession>
<evidence type="ECO:0000256" key="1">
    <source>
        <dbReference type="SAM" id="MobiDB-lite"/>
    </source>
</evidence>
<dbReference type="EMBL" id="OC974404">
    <property type="protein sequence ID" value="CAD7668564.1"/>
    <property type="molecule type" value="Genomic_DNA"/>
</dbReference>
<dbReference type="EMBL" id="CAJPVJ010059579">
    <property type="protein sequence ID" value="CAG2184013.1"/>
    <property type="molecule type" value="Genomic_DNA"/>
</dbReference>
<reference evidence="2" key="1">
    <citation type="submission" date="2020-11" db="EMBL/GenBank/DDBJ databases">
        <authorList>
            <person name="Tran Van P."/>
        </authorList>
    </citation>
    <scope>NUCLEOTIDE SEQUENCE</scope>
</reference>
<keyword evidence="3" id="KW-1185">Reference proteome</keyword>
<sequence>MASIATHRKQKRKDKQTAEPSLPVPQPHSSPKKAKLEDKSPDIALNEKAVAVNNSNATLGWPTDDLNTLINNLGK</sequence>
<feature type="non-terminal residue" evidence="2">
    <location>
        <position position="1"/>
    </location>
</feature>
<evidence type="ECO:0000313" key="2">
    <source>
        <dbReference type="EMBL" id="CAD7668564.1"/>
    </source>
</evidence>